<comment type="subcellular location">
    <subcellularLocation>
        <location evidence="1">Cell membrane</location>
        <topology evidence="1">Multi-pass membrane protein</topology>
    </subcellularLocation>
</comment>
<dbReference type="Gene3D" id="1.10.3470.10">
    <property type="entry name" value="ABC transporter involved in vitamin B12 uptake, BtuC"/>
    <property type="match status" value="1"/>
</dbReference>
<feature type="transmembrane region" description="Helical" evidence="8">
    <location>
        <begin position="109"/>
        <end position="130"/>
    </location>
</feature>
<evidence type="ECO:0008006" key="11">
    <source>
        <dbReference type="Google" id="ProtNLM"/>
    </source>
</evidence>
<dbReference type="AlphaFoldDB" id="A0A242A7M7"/>
<dbReference type="OrthoDB" id="9811721at2"/>
<evidence type="ECO:0000256" key="2">
    <source>
        <dbReference type="ARBA" id="ARBA00007935"/>
    </source>
</evidence>
<keyword evidence="3" id="KW-0813">Transport</keyword>
<dbReference type="EMBL" id="NGKU01000001">
    <property type="protein sequence ID" value="OTN77038.1"/>
    <property type="molecule type" value="Genomic_DNA"/>
</dbReference>
<feature type="transmembrane region" description="Helical" evidence="8">
    <location>
        <begin position="85"/>
        <end position="103"/>
    </location>
</feature>
<dbReference type="FunFam" id="1.10.3470.10:FF:000001">
    <property type="entry name" value="Vitamin B12 ABC transporter permease BtuC"/>
    <property type="match status" value="1"/>
</dbReference>
<keyword evidence="10" id="KW-1185">Reference proteome</keyword>
<feature type="transmembrane region" description="Helical" evidence="8">
    <location>
        <begin position="232"/>
        <end position="261"/>
    </location>
</feature>
<protein>
    <recommendedName>
        <fullName evidence="11">Ferrichrome transport system permease FhuG</fullName>
    </recommendedName>
</protein>
<evidence type="ECO:0000256" key="7">
    <source>
        <dbReference type="ARBA" id="ARBA00023136"/>
    </source>
</evidence>
<dbReference type="SUPFAM" id="SSF81345">
    <property type="entry name" value="ABC transporter involved in vitamin B12 uptake, BtuC"/>
    <property type="match status" value="1"/>
</dbReference>
<feature type="transmembrane region" description="Helical" evidence="8">
    <location>
        <begin position="142"/>
        <end position="162"/>
    </location>
</feature>
<organism evidence="9 10">
    <name type="scientific">Candidatus Enterococcus testudinis</name>
    <dbReference type="NCBI Taxonomy" id="1834191"/>
    <lineage>
        <taxon>Bacteria</taxon>
        <taxon>Bacillati</taxon>
        <taxon>Bacillota</taxon>
        <taxon>Bacilli</taxon>
        <taxon>Lactobacillales</taxon>
        <taxon>Enterococcaceae</taxon>
        <taxon>Enterococcus</taxon>
    </lineage>
</organism>
<dbReference type="STRING" id="1834191.A5886_002118"/>
<feature type="transmembrane region" description="Helical" evidence="8">
    <location>
        <begin position="191"/>
        <end position="212"/>
    </location>
</feature>
<dbReference type="PANTHER" id="PTHR30472:SF64">
    <property type="entry name" value="IRON(3+)-HYDROXAMATE IMPORT SYSTEM PERMEASE PROTEIN FHUG"/>
    <property type="match status" value="1"/>
</dbReference>
<evidence type="ECO:0000313" key="9">
    <source>
        <dbReference type="EMBL" id="OTN77038.1"/>
    </source>
</evidence>
<keyword evidence="7 8" id="KW-0472">Membrane</keyword>
<dbReference type="GO" id="GO:0033214">
    <property type="term" value="P:siderophore-iron import into cell"/>
    <property type="evidence" value="ECO:0007669"/>
    <property type="project" value="TreeGrafter"/>
</dbReference>
<keyword evidence="5 8" id="KW-0812">Transmembrane</keyword>
<reference evidence="9 10" key="1">
    <citation type="submission" date="2017-05" db="EMBL/GenBank/DDBJ databases">
        <title>The Genome Sequence of Enterococcus sp. 8G7_MSG3316.</title>
        <authorList>
            <consortium name="The Broad Institute Genomics Platform"/>
            <consortium name="The Broad Institute Genomic Center for Infectious Diseases"/>
            <person name="Earl A."/>
            <person name="Manson A."/>
            <person name="Schwartman J."/>
            <person name="Gilmore M."/>
            <person name="Abouelleil A."/>
            <person name="Cao P."/>
            <person name="Chapman S."/>
            <person name="Cusick C."/>
            <person name="Shea T."/>
            <person name="Young S."/>
            <person name="Neafsey D."/>
            <person name="Nusbaum C."/>
            <person name="Birren B."/>
        </authorList>
    </citation>
    <scope>NUCLEOTIDE SEQUENCE [LARGE SCALE GENOMIC DNA]</scope>
    <source>
        <strain evidence="9 10">8G7_MSG3316</strain>
    </source>
</reference>
<feature type="transmembrane region" description="Helical" evidence="8">
    <location>
        <begin position="301"/>
        <end position="320"/>
    </location>
</feature>
<dbReference type="InterPro" id="IPR000522">
    <property type="entry name" value="ABC_transptr_permease_BtuC"/>
</dbReference>
<evidence type="ECO:0000256" key="4">
    <source>
        <dbReference type="ARBA" id="ARBA00022475"/>
    </source>
</evidence>
<proteinExistence type="inferred from homology"/>
<evidence type="ECO:0000256" key="5">
    <source>
        <dbReference type="ARBA" id="ARBA00022692"/>
    </source>
</evidence>
<evidence type="ECO:0000256" key="1">
    <source>
        <dbReference type="ARBA" id="ARBA00004651"/>
    </source>
</evidence>
<keyword evidence="6 8" id="KW-1133">Transmembrane helix</keyword>
<evidence type="ECO:0000256" key="6">
    <source>
        <dbReference type="ARBA" id="ARBA00022989"/>
    </source>
</evidence>
<dbReference type="GO" id="GO:0022857">
    <property type="term" value="F:transmembrane transporter activity"/>
    <property type="evidence" value="ECO:0007669"/>
    <property type="project" value="InterPro"/>
</dbReference>
<keyword evidence="4" id="KW-1003">Cell membrane</keyword>
<name>A0A242A7M7_9ENTE</name>
<comment type="caution">
    <text evidence="9">The sequence shown here is derived from an EMBL/GenBank/DDBJ whole genome shotgun (WGS) entry which is preliminary data.</text>
</comment>
<sequence length="325" mass="34501">MKKKMIFFFLLMLAAFMASVMVGKTVLSFSILLDMIKGTATNSQILTLVSFRLPRACLALIAGVAFGFSGFALQGVTRNELADASILGINNGAGLFVIVYLGFYAQGSYLLPLVGVIGGLAAAFLVYVIAYKHHQLLSMERVLLAGIAVNAGLAAGTLLLTVQLSKDRYSFVTSWLSGAIWGTSWNQIISLLPWVLLLAAALFWTVPLLNLLGFGEEQAISLGVSLTRLRTWFLLLAVGLAASTVGFTGNLAFVGLLAPHIAKGIVGKESRTAFVLSGMVGSILVLVSDTIGRLLLANGEIPAGIIISLVGAPYFLYLLIRQKAS</sequence>
<evidence type="ECO:0000313" key="10">
    <source>
        <dbReference type="Proteomes" id="UP000195043"/>
    </source>
</evidence>
<evidence type="ECO:0000256" key="3">
    <source>
        <dbReference type="ARBA" id="ARBA00022448"/>
    </source>
</evidence>
<dbReference type="GO" id="GO:0005886">
    <property type="term" value="C:plasma membrane"/>
    <property type="evidence" value="ECO:0007669"/>
    <property type="project" value="UniProtKB-SubCell"/>
</dbReference>
<comment type="similarity">
    <text evidence="2">Belongs to the binding-protein-dependent transport system permease family. FecCD subfamily.</text>
</comment>
<feature type="transmembrane region" description="Helical" evidence="8">
    <location>
        <begin position="273"/>
        <end position="295"/>
    </location>
</feature>
<feature type="transmembrane region" description="Helical" evidence="8">
    <location>
        <begin position="52"/>
        <end position="73"/>
    </location>
</feature>
<dbReference type="CDD" id="cd06550">
    <property type="entry name" value="TM_ABC_iron-siderophores_like"/>
    <property type="match status" value="1"/>
</dbReference>
<dbReference type="Pfam" id="PF01032">
    <property type="entry name" value="FecCD"/>
    <property type="match status" value="1"/>
</dbReference>
<dbReference type="Proteomes" id="UP000195043">
    <property type="component" value="Unassembled WGS sequence"/>
</dbReference>
<dbReference type="PANTHER" id="PTHR30472">
    <property type="entry name" value="FERRIC ENTEROBACTIN TRANSPORT SYSTEM PERMEASE PROTEIN"/>
    <property type="match status" value="1"/>
</dbReference>
<evidence type="ECO:0000256" key="8">
    <source>
        <dbReference type="SAM" id="Phobius"/>
    </source>
</evidence>
<accession>A0A242A7M7</accession>
<gene>
    <name evidence="9" type="ORF">A5886_002118</name>
</gene>
<dbReference type="InterPro" id="IPR037294">
    <property type="entry name" value="ABC_BtuC-like"/>
</dbReference>